<evidence type="ECO:0000313" key="3">
    <source>
        <dbReference type="Proteomes" id="UP000295192"/>
    </source>
</evidence>
<protein>
    <submittedName>
        <fullName evidence="2">Uncharacterized protein</fullName>
    </submittedName>
</protein>
<accession>A0A484B3L8</accession>
<organism evidence="2 3">
    <name type="scientific">Drosophila navojoa</name>
    <name type="common">Fruit fly</name>
    <dbReference type="NCBI Taxonomy" id="7232"/>
    <lineage>
        <taxon>Eukaryota</taxon>
        <taxon>Metazoa</taxon>
        <taxon>Ecdysozoa</taxon>
        <taxon>Arthropoda</taxon>
        <taxon>Hexapoda</taxon>
        <taxon>Insecta</taxon>
        <taxon>Pterygota</taxon>
        <taxon>Neoptera</taxon>
        <taxon>Endopterygota</taxon>
        <taxon>Diptera</taxon>
        <taxon>Brachycera</taxon>
        <taxon>Muscomorpha</taxon>
        <taxon>Ephydroidea</taxon>
        <taxon>Drosophilidae</taxon>
        <taxon>Drosophila</taxon>
    </lineage>
</organism>
<dbReference type="OrthoDB" id="8036615at2759"/>
<evidence type="ECO:0000313" key="2">
    <source>
        <dbReference type="EMBL" id="TDG43318.1"/>
    </source>
</evidence>
<proteinExistence type="predicted"/>
<feature type="compositionally biased region" description="Low complexity" evidence="1">
    <location>
        <begin position="311"/>
        <end position="329"/>
    </location>
</feature>
<feature type="region of interest" description="Disordered" evidence="1">
    <location>
        <begin position="304"/>
        <end position="329"/>
    </location>
</feature>
<reference evidence="2 3" key="1">
    <citation type="journal article" date="2019" name="J. Hered.">
        <title>An Improved Genome Assembly for Drosophila navojoa, the Basal Species in the mojavensis Cluster.</title>
        <authorList>
            <person name="Vanderlinde T."/>
            <person name="Dupim E.G."/>
            <person name="Nazario-Yepiz N.O."/>
            <person name="Carvalho A.B."/>
        </authorList>
    </citation>
    <scope>NUCLEOTIDE SEQUENCE [LARGE SCALE GENOMIC DNA]</scope>
    <source>
        <strain evidence="2">Navoj_Jal97</strain>
        <tissue evidence="2">Whole organism</tissue>
    </source>
</reference>
<dbReference type="AlphaFoldDB" id="A0A484B3L8"/>
<dbReference type="OMA" id="YQHEVAN"/>
<name>A0A484B3L8_DRONA</name>
<sequence>MSDLGVVGQPLRVGCKFEPRLSMRRIYNKKCFRVERYQHEVANHYRDIQLQQSPTWQHKQQPGDRPHLPQPKYRPRTRLRPLAPMTVSTSSVQFRCELPIHVQYYPSGAAKRGRIPPERGTRTRDNDGSQGSARSSSSRSSSSNNYEQHVLNINTRESLQRQQQQQQAKQRQRRRRIDLYTYLQLASSYYERGLQANIKYLQSIGQRNAIKQQQRQQQLQLQSQPQQQQQQQQRHKQRRHSLEAWPRRQQAAVEQPQQLSTLLNSLQQGERCQTSVQEQGSSTDAIRVRITTGQRNVTDMCDFARQSGEDNSNNKSSNNNNSSNSSNNSFHVTAIDQQQQHRKLYEIIDNLSQLRLCDNSLPLITLTDCTQQVALYGGSFEIAGSCPMQIPNEARPPT</sequence>
<feature type="region of interest" description="Disordered" evidence="1">
    <location>
        <begin position="53"/>
        <end position="82"/>
    </location>
</feature>
<feature type="compositionally biased region" description="Basic and acidic residues" evidence="1">
    <location>
        <begin position="115"/>
        <end position="127"/>
    </location>
</feature>
<feature type="compositionally biased region" description="Low complexity" evidence="1">
    <location>
        <begin position="215"/>
        <end position="232"/>
    </location>
</feature>
<gene>
    <name evidence="2" type="ORF">AWZ03_010253</name>
</gene>
<evidence type="ECO:0000256" key="1">
    <source>
        <dbReference type="SAM" id="MobiDB-lite"/>
    </source>
</evidence>
<feature type="region of interest" description="Disordered" evidence="1">
    <location>
        <begin position="215"/>
        <end position="256"/>
    </location>
</feature>
<dbReference type="EMBL" id="LSRL02000162">
    <property type="protein sequence ID" value="TDG43318.1"/>
    <property type="molecule type" value="Genomic_DNA"/>
</dbReference>
<feature type="compositionally biased region" description="Low complexity" evidence="1">
    <location>
        <begin position="128"/>
        <end position="143"/>
    </location>
</feature>
<comment type="caution">
    <text evidence="2">The sequence shown here is derived from an EMBL/GenBank/DDBJ whole genome shotgun (WGS) entry which is preliminary data.</text>
</comment>
<keyword evidence="3" id="KW-1185">Reference proteome</keyword>
<dbReference type="Proteomes" id="UP000295192">
    <property type="component" value="Unassembled WGS sequence"/>
</dbReference>
<feature type="region of interest" description="Disordered" evidence="1">
    <location>
        <begin position="109"/>
        <end position="146"/>
    </location>
</feature>